<dbReference type="InterPro" id="IPR050624">
    <property type="entry name" value="HTH-type_Tx_Regulator"/>
</dbReference>
<keyword evidence="1 2" id="KW-0238">DNA-binding</keyword>
<dbReference type="PANTHER" id="PTHR43479:SF11">
    <property type="entry name" value="ACREF_ENVCD OPERON REPRESSOR-RELATED"/>
    <property type="match status" value="1"/>
</dbReference>
<dbReference type="Pfam" id="PF13972">
    <property type="entry name" value="TetR"/>
    <property type="match status" value="1"/>
</dbReference>
<sequence>MKTAERILLTALELFNQHGENSVTSVDIAMELDISPGNLYYHYKGKEVLIESLVALHKRQMHGVLSASVLASLSPEDVFYYLYILVEKLHLFRFLYRSQTDLLEKYPVVEKPVRNIISALETQLMAVLEKLREDQALNASQTDKKLLAEMLSLILTQSCSFDSAKGGSDETAQHYHALSLIMVILLPRLNLPEDALANIRNAIDSHALANLADHRFTSLERS</sequence>
<evidence type="ECO:0000259" key="3">
    <source>
        <dbReference type="PROSITE" id="PS50977"/>
    </source>
</evidence>
<feature type="domain" description="HTH tetR-type" evidence="3">
    <location>
        <begin position="1"/>
        <end position="61"/>
    </location>
</feature>
<dbReference type="RefSeq" id="WP_262996137.1">
    <property type="nucleotide sequence ID" value="NZ_JAOTJC010000013.1"/>
</dbReference>
<dbReference type="InterPro" id="IPR009057">
    <property type="entry name" value="Homeodomain-like_sf"/>
</dbReference>
<dbReference type="InterPro" id="IPR025722">
    <property type="entry name" value="TetR"/>
</dbReference>
<dbReference type="InterPro" id="IPR001647">
    <property type="entry name" value="HTH_TetR"/>
</dbReference>
<dbReference type="PROSITE" id="PS50977">
    <property type="entry name" value="HTH_TETR_2"/>
    <property type="match status" value="1"/>
</dbReference>
<evidence type="ECO:0000313" key="5">
    <source>
        <dbReference type="Proteomes" id="UP001209257"/>
    </source>
</evidence>
<feature type="DNA-binding region" description="H-T-H motif" evidence="2">
    <location>
        <begin position="24"/>
        <end position="43"/>
    </location>
</feature>
<evidence type="ECO:0000256" key="2">
    <source>
        <dbReference type="PROSITE-ProRule" id="PRU00335"/>
    </source>
</evidence>
<evidence type="ECO:0000313" key="4">
    <source>
        <dbReference type="EMBL" id="MCU7555958.1"/>
    </source>
</evidence>
<organism evidence="4 5">
    <name type="scientific">Alteromonas salexigens</name>
    <dbReference type="NCBI Taxonomy" id="2982530"/>
    <lineage>
        <taxon>Bacteria</taxon>
        <taxon>Pseudomonadati</taxon>
        <taxon>Pseudomonadota</taxon>
        <taxon>Gammaproteobacteria</taxon>
        <taxon>Alteromonadales</taxon>
        <taxon>Alteromonadaceae</taxon>
        <taxon>Alteromonas/Salinimonas group</taxon>
        <taxon>Alteromonas</taxon>
    </lineage>
</organism>
<dbReference type="PRINTS" id="PR00455">
    <property type="entry name" value="HTHTETR"/>
</dbReference>
<reference evidence="5" key="1">
    <citation type="submission" date="2023-07" db="EMBL/GenBank/DDBJ databases">
        <title>Study on multiphase classification of strain Alteromonas salexigens isolated from the Yellow Sea.</title>
        <authorList>
            <person name="Sun L."/>
        </authorList>
    </citation>
    <scope>NUCLEOTIDE SEQUENCE [LARGE SCALE GENOMIC DNA]</scope>
    <source>
        <strain evidence="5">ASW11-19</strain>
    </source>
</reference>
<accession>A0ABT2VU42</accession>
<keyword evidence="5" id="KW-1185">Reference proteome</keyword>
<dbReference type="Pfam" id="PF00440">
    <property type="entry name" value="TetR_N"/>
    <property type="match status" value="1"/>
</dbReference>
<gene>
    <name evidence="4" type="ORF">OCL06_15315</name>
</gene>
<dbReference type="SUPFAM" id="SSF46689">
    <property type="entry name" value="Homeodomain-like"/>
    <property type="match status" value="1"/>
</dbReference>
<evidence type="ECO:0000256" key="1">
    <source>
        <dbReference type="ARBA" id="ARBA00023125"/>
    </source>
</evidence>
<dbReference type="EMBL" id="JAOTJC010000013">
    <property type="protein sequence ID" value="MCU7555958.1"/>
    <property type="molecule type" value="Genomic_DNA"/>
</dbReference>
<dbReference type="Proteomes" id="UP001209257">
    <property type="component" value="Unassembled WGS sequence"/>
</dbReference>
<dbReference type="Gene3D" id="1.10.357.10">
    <property type="entry name" value="Tetracycline Repressor, domain 2"/>
    <property type="match status" value="1"/>
</dbReference>
<protein>
    <submittedName>
        <fullName evidence="4">TetR/AcrR family transcriptional regulator</fullName>
    </submittedName>
</protein>
<proteinExistence type="predicted"/>
<dbReference type="PANTHER" id="PTHR43479">
    <property type="entry name" value="ACREF/ENVCD OPERON REPRESSOR-RELATED"/>
    <property type="match status" value="1"/>
</dbReference>
<comment type="caution">
    <text evidence="4">The sequence shown here is derived from an EMBL/GenBank/DDBJ whole genome shotgun (WGS) entry which is preliminary data.</text>
</comment>
<name>A0ABT2VU42_9ALTE</name>